<feature type="domain" description="Major facilitator superfamily (MFS) profile" evidence="9">
    <location>
        <begin position="28"/>
        <end position="523"/>
    </location>
</feature>
<keyword evidence="3" id="KW-1003">Cell membrane</keyword>
<feature type="transmembrane region" description="Helical" evidence="8">
    <location>
        <begin position="26"/>
        <end position="49"/>
    </location>
</feature>
<organism evidence="10 11">
    <name type="scientific">Actinorhabdospora filicis</name>
    <dbReference type="NCBI Taxonomy" id="1785913"/>
    <lineage>
        <taxon>Bacteria</taxon>
        <taxon>Bacillati</taxon>
        <taxon>Actinomycetota</taxon>
        <taxon>Actinomycetes</taxon>
        <taxon>Micromonosporales</taxon>
        <taxon>Micromonosporaceae</taxon>
        <taxon>Actinorhabdospora</taxon>
    </lineage>
</organism>
<dbReference type="PROSITE" id="PS50850">
    <property type="entry name" value="MFS"/>
    <property type="match status" value="1"/>
</dbReference>
<evidence type="ECO:0000313" key="10">
    <source>
        <dbReference type="EMBL" id="GLZ78884.1"/>
    </source>
</evidence>
<dbReference type="PRINTS" id="PR01036">
    <property type="entry name" value="TCRTETB"/>
</dbReference>
<feature type="transmembrane region" description="Helical" evidence="8">
    <location>
        <begin position="375"/>
        <end position="398"/>
    </location>
</feature>
<feature type="transmembrane region" description="Helical" evidence="8">
    <location>
        <begin position="152"/>
        <end position="174"/>
    </location>
</feature>
<dbReference type="InterPro" id="IPR005829">
    <property type="entry name" value="Sugar_transporter_CS"/>
</dbReference>
<evidence type="ECO:0000256" key="8">
    <source>
        <dbReference type="SAM" id="Phobius"/>
    </source>
</evidence>
<evidence type="ECO:0000256" key="7">
    <source>
        <dbReference type="SAM" id="MobiDB-lite"/>
    </source>
</evidence>
<dbReference type="Pfam" id="PF07690">
    <property type="entry name" value="MFS_1"/>
    <property type="match status" value="1"/>
</dbReference>
<dbReference type="NCBIfam" id="TIGR00711">
    <property type="entry name" value="efflux_EmrB"/>
    <property type="match status" value="1"/>
</dbReference>
<feature type="transmembrane region" description="Helical" evidence="8">
    <location>
        <begin position="419"/>
        <end position="437"/>
    </location>
</feature>
<dbReference type="CDD" id="cd17321">
    <property type="entry name" value="MFS_MMR_MDR_like"/>
    <property type="match status" value="1"/>
</dbReference>
<keyword evidence="2" id="KW-0813">Transport</keyword>
<evidence type="ECO:0000256" key="1">
    <source>
        <dbReference type="ARBA" id="ARBA00004651"/>
    </source>
</evidence>
<comment type="caution">
    <text evidence="10">The sequence shown here is derived from an EMBL/GenBank/DDBJ whole genome shotgun (WGS) entry which is preliminary data.</text>
</comment>
<dbReference type="Proteomes" id="UP001165079">
    <property type="component" value="Unassembled WGS sequence"/>
</dbReference>
<evidence type="ECO:0000259" key="9">
    <source>
        <dbReference type="PROSITE" id="PS50850"/>
    </source>
</evidence>
<comment type="subcellular location">
    <subcellularLocation>
        <location evidence="1">Cell membrane</location>
        <topology evidence="1">Multi-pass membrane protein</topology>
    </subcellularLocation>
</comment>
<proteinExistence type="predicted"/>
<keyword evidence="6 8" id="KW-0472">Membrane</keyword>
<dbReference type="PANTHER" id="PTHR42718:SF42">
    <property type="entry name" value="EXPORT PROTEIN"/>
    <property type="match status" value="1"/>
</dbReference>
<feature type="region of interest" description="Disordered" evidence="7">
    <location>
        <begin position="1"/>
        <end position="22"/>
    </location>
</feature>
<feature type="transmembrane region" description="Helical" evidence="8">
    <location>
        <begin position="180"/>
        <end position="202"/>
    </location>
</feature>
<dbReference type="SUPFAM" id="SSF103473">
    <property type="entry name" value="MFS general substrate transporter"/>
    <property type="match status" value="1"/>
</dbReference>
<sequence>MTSAVLDQKSPSPPPPPGRAGKGSPWLTMLAVALGVMVVGLDATVVSIANPKIAEHFKADLSDLQWVTNGYLLALAVLLIPAGKLADRFGRKKIFLIGVVAFTLASMGVGFASSIGMVIGWRVVQGIGGALLQPAALAIIRNTFPAEKLNMAIGLFSATVGLSIASGPVVGGLLVEHADWRWVFFVNAPVAVVGLFVGVWVIRESRDEESDGSFDLTGIVLLIGALFGLVWGLIKAQEYGFGDKTPIISFIAAGVLFVLFFIREAMARKPLLPLALFKSLPLSIGTLLMIGGFFAMFGSLFFLMLWMQNVHGMSPIEAGVRVLPMTGVMLLASPLAGLLTQKFGPRPPLVIGMLTLAGSLYAFSRFEVETTYSAIWPWLTLFGVSFSLVMVAGTEAIIGNAPARLAGIAGGLQQTAGQLGGVLGTSILGVLLVNRVGDVLAPDLIKAGVPEQMANAPELAQAIPFVAQGIAPINEKVPVELHAPITTGAHNAFMEGFSHSLTVAAIVAVAGAVAALLVRKGQGSGGGVVHM</sequence>
<dbReference type="InterPro" id="IPR020846">
    <property type="entry name" value="MFS_dom"/>
</dbReference>
<feature type="transmembrane region" description="Helical" evidence="8">
    <location>
        <begin position="64"/>
        <end position="82"/>
    </location>
</feature>
<accession>A0A9W6SKX3</accession>
<dbReference type="Gene3D" id="1.20.1720.10">
    <property type="entry name" value="Multidrug resistance protein D"/>
    <property type="match status" value="1"/>
</dbReference>
<dbReference type="PANTHER" id="PTHR42718">
    <property type="entry name" value="MAJOR FACILITATOR SUPERFAMILY MULTIDRUG TRANSPORTER MFSC"/>
    <property type="match status" value="1"/>
</dbReference>
<dbReference type="GO" id="GO:0005886">
    <property type="term" value="C:plasma membrane"/>
    <property type="evidence" value="ECO:0007669"/>
    <property type="project" value="UniProtKB-SubCell"/>
</dbReference>
<evidence type="ECO:0000313" key="11">
    <source>
        <dbReference type="Proteomes" id="UP001165079"/>
    </source>
</evidence>
<gene>
    <name evidence="10" type="ORF">Afil01_36910</name>
</gene>
<dbReference type="InterPro" id="IPR036259">
    <property type="entry name" value="MFS_trans_sf"/>
</dbReference>
<feature type="transmembrane region" description="Helical" evidence="8">
    <location>
        <begin position="94"/>
        <end position="113"/>
    </location>
</feature>
<keyword evidence="4 8" id="KW-0812">Transmembrane</keyword>
<feature type="transmembrane region" description="Helical" evidence="8">
    <location>
        <begin position="214"/>
        <end position="234"/>
    </location>
</feature>
<feature type="transmembrane region" description="Helical" evidence="8">
    <location>
        <begin position="347"/>
        <end position="363"/>
    </location>
</feature>
<evidence type="ECO:0000256" key="5">
    <source>
        <dbReference type="ARBA" id="ARBA00022989"/>
    </source>
</evidence>
<dbReference type="RefSeq" id="WP_285664019.1">
    <property type="nucleotide sequence ID" value="NZ_BSTX01000002.1"/>
</dbReference>
<feature type="transmembrane region" description="Helical" evidence="8">
    <location>
        <begin position="318"/>
        <end position="340"/>
    </location>
</feature>
<protein>
    <submittedName>
        <fullName evidence="10">MFS transporter</fullName>
    </submittedName>
</protein>
<feature type="transmembrane region" description="Helical" evidence="8">
    <location>
        <begin position="282"/>
        <end position="306"/>
    </location>
</feature>
<keyword evidence="11" id="KW-1185">Reference proteome</keyword>
<dbReference type="EMBL" id="BSTX01000002">
    <property type="protein sequence ID" value="GLZ78884.1"/>
    <property type="molecule type" value="Genomic_DNA"/>
</dbReference>
<evidence type="ECO:0000256" key="3">
    <source>
        <dbReference type="ARBA" id="ARBA00022475"/>
    </source>
</evidence>
<name>A0A9W6SKX3_9ACTN</name>
<feature type="transmembrane region" description="Helical" evidence="8">
    <location>
        <begin position="497"/>
        <end position="518"/>
    </location>
</feature>
<evidence type="ECO:0000256" key="6">
    <source>
        <dbReference type="ARBA" id="ARBA00023136"/>
    </source>
</evidence>
<dbReference type="GO" id="GO:0022857">
    <property type="term" value="F:transmembrane transporter activity"/>
    <property type="evidence" value="ECO:0007669"/>
    <property type="project" value="InterPro"/>
</dbReference>
<dbReference type="InterPro" id="IPR011701">
    <property type="entry name" value="MFS"/>
</dbReference>
<dbReference type="InterPro" id="IPR004638">
    <property type="entry name" value="EmrB-like"/>
</dbReference>
<reference evidence="10" key="1">
    <citation type="submission" date="2023-03" db="EMBL/GenBank/DDBJ databases">
        <title>Actinorhabdospora filicis NBRC 111898.</title>
        <authorList>
            <person name="Ichikawa N."/>
            <person name="Sato H."/>
            <person name="Tonouchi N."/>
        </authorList>
    </citation>
    <scope>NUCLEOTIDE SEQUENCE</scope>
    <source>
        <strain evidence="10">NBRC 111898</strain>
    </source>
</reference>
<evidence type="ECO:0000256" key="2">
    <source>
        <dbReference type="ARBA" id="ARBA00022448"/>
    </source>
</evidence>
<keyword evidence="5 8" id="KW-1133">Transmembrane helix</keyword>
<dbReference type="AlphaFoldDB" id="A0A9W6SKX3"/>
<feature type="transmembrane region" description="Helical" evidence="8">
    <location>
        <begin position="246"/>
        <end position="262"/>
    </location>
</feature>
<evidence type="ECO:0000256" key="4">
    <source>
        <dbReference type="ARBA" id="ARBA00022692"/>
    </source>
</evidence>
<dbReference type="Gene3D" id="1.20.1250.20">
    <property type="entry name" value="MFS general substrate transporter like domains"/>
    <property type="match status" value="1"/>
</dbReference>
<dbReference type="PROSITE" id="PS00216">
    <property type="entry name" value="SUGAR_TRANSPORT_1"/>
    <property type="match status" value="1"/>
</dbReference>